<evidence type="ECO:0000313" key="7">
    <source>
        <dbReference type="Proteomes" id="UP000274458"/>
    </source>
</evidence>
<dbReference type="NCBIfam" id="TIGR01049">
    <property type="entry name" value="rpsJ_bact"/>
    <property type="match status" value="1"/>
</dbReference>
<dbReference type="PRINTS" id="PR00971">
    <property type="entry name" value="RIBOSOMALS10"/>
</dbReference>
<dbReference type="InterPro" id="IPR018268">
    <property type="entry name" value="Ribosomal_uS10_CS"/>
</dbReference>
<evidence type="ECO:0000256" key="2">
    <source>
        <dbReference type="ARBA" id="ARBA00022980"/>
    </source>
</evidence>
<dbReference type="NCBIfam" id="NF001861">
    <property type="entry name" value="PRK00596.1"/>
    <property type="match status" value="1"/>
</dbReference>
<dbReference type="GO" id="GO:0006412">
    <property type="term" value="P:translation"/>
    <property type="evidence" value="ECO:0007669"/>
    <property type="project" value="UniProtKB-UniRule"/>
</dbReference>
<proteinExistence type="inferred from homology"/>
<dbReference type="KEGG" id="aade:C3B56_00103"/>
<evidence type="ECO:0000256" key="3">
    <source>
        <dbReference type="ARBA" id="ARBA00023274"/>
    </source>
</evidence>
<dbReference type="EMBL" id="CP026513">
    <property type="protein sequence ID" value="AZP36223.1"/>
    <property type="molecule type" value="Genomic_DNA"/>
</dbReference>
<name>A0A3Q9CLB0_9ENTR</name>
<accession>A0A3Q9CLB0</accession>
<dbReference type="InterPro" id="IPR027486">
    <property type="entry name" value="Ribosomal_uS10_dom"/>
</dbReference>
<dbReference type="GO" id="GO:0003735">
    <property type="term" value="F:structural constituent of ribosome"/>
    <property type="evidence" value="ECO:0007669"/>
    <property type="project" value="InterPro"/>
</dbReference>
<dbReference type="InterPro" id="IPR036838">
    <property type="entry name" value="Ribosomal_uS10_dom_sf"/>
</dbReference>
<dbReference type="Pfam" id="PF00338">
    <property type="entry name" value="Ribosomal_S10"/>
    <property type="match status" value="1"/>
</dbReference>
<reference evidence="6 7" key="1">
    <citation type="journal article" date="2018" name="Genome Biol. Evol.">
        <title>Partnering With a Pest: Genomes of Hemlock Woolly Adelgid Symbionts Reveal Atypical Nutritional Provisioning Patterns in Dual-Obligate Bacteria.</title>
        <authorList>
            <person name="Weglarz K.M."/>
            <person name="Havill N.P."/>
            <person name="Burke G.R."/>
            <person name="von Dohlen C.D."/>
        </authorList>
    </citation>
    <scope>NUCLEOTIDE SEQUENCE [LARGE SCALE GENOMIC DNA]</scope>
    <source>
        <strain evidence="6">ENA</strain>
    </source>
</reference>
<evidence type="ECO:0000259" key="5">
    <source>
        <dbReference type="SMART" id="SM01403"/>
    </source>
</evidence>
<evidence type="ECO:0000256" key="4">
    <source>
        <dbReference type="HAMAP-Rule" id="MF_00508"/>
    </source>
</evidence>
<dbReference type="GO" id="GO:1990904">
    <property type="term" value="C:ribonucleoprotein complex"/>
    <property type="evidence" value="ECO:0007669"/>
    <property type="project" value="UniProtKB-KW"/>
</dbReference>
<dbReference type="RefSeq" id="WP_126071489.1">
    <property type="nucleotide sequence ID" value="NZ_CP026513.1"/>
</dbReference>
<gene>
    <name evidence="4 6" type="primary">rpsJ</name>
    <name evidence="6" type="ORF">C3B56_00103</name>
</gene>
<dbReference type="Gene3D" id="3.30.70.600">
    <property type="entry name" value="Ribosomal protein S10 domain"/>
    <property type="match status" value="1"/>
</dbReference>
<dbReference type="GO" id="GO:0005840">
    <property type="term" value="C:ribosome"/>
    <property type="evidence" value="ECO:0007669"/>
    <property type="project" value="UniProtKB-KW"/>
</dbReference>
<evidence type="ECO:0000256" key="1">
    <source>
        <dbReference type="ARBA" id="ARBA00007102"/>
    </source>
</evidence>
<keyword evidence="2 4" id="KW-0689">Ribosomal protein</keyword>
<dbReference type="GO" id="GO:0000049">
    <property type="term" value="F:tRNA binding"/>
    <property type="evidence" value="ECO:0007669"/>
    <property type="project" value="UniProtKB-UniRule"/>
</dbReference>
<feature type="domain" description="Small ribosomal subunit protein uS10" evidence="5">
    <location>
        <begin position="7"/>
        <end position="101"/>
    </location>
</feature>
<sequence length="103" mass="12101">MNNLILRIIFKSFNFNLIYNEMIKIIEIVYLNGSNIRGPVCLPTKIEKFTLLTSPHTHKDSRDQYEIRTYKRFIDIIEPNEKIIESLMHIDLIAGVDINISVH</sequence>
<evidence type="ECO:0000313" key="6">
    <source>
        <dbReference type="EMBL" id="AZP36223.1"/>
    </source>
</evidence>
<dbReference type="OrthoDB" id="9804464at2"/>
<dbReference type="InterPro" id="IPR001848">
    <property type="entry name" value="Ribosomal_uS10"/>
</dbReference>
<dbReference type="SMART" id="SM01403">
    <property type="entry name" value="Ribosomal_S10"/>
    <property type="match status" value="1"/>
</dbReference>
<dbReference type="AlphaFoldDB" id="A0A3Q9CLB0"/>
<dbReference type="SUPFAM" id="SSF54999">
    <property type="entry name" value="Ribosomal protein S10"/>
    <property type="match status" value="1"/>
</dbReference>
<protein>
    <recommendedName>
        <fullName evidence="4">Small ribosomal subunit protein uS10</fullName>
    </recommendedName>
</protein>
<comment type="similarity">
    <text evidence="1 4">Belongs to the universal ribosomal protein uS10 family.</text>
</comment>
<organism evidence="6 7">
    <name type="scientific">Candidatus Annandia adelgestsuga</name>
    <dbReference type="NCBI Taxonomy" id="1302411"/>
    <lineage>
        <taxon>Bacteria</taxon>
        <taxon>Pseudomonadati</taxon>
        <taxon>Pseudomonadota</taxon>
        <taxon>Gammaproteobacteria</taxon>
        <taxon>Enterobacterales</taxon>
        <taxon>Enterobacteriaceae</taxon>
        <taxon>Candidatus Annandia</taxon>
    </lineage>
</organism>
<keyword evidence="3 4" id="KW-0687">Ribonucleoprotein</keyword>
<dbReference type="PROSITE" id="PS00361">
    <property type="entry name" value="RIBOSOMAL_S10"/>
    <property type="match status" value="1"/>
</dbReference>
<comment type="function">
    <text evidence="4">Involved in the binding of tRNA to the ribosomes.</text>
</comment>
<dbReference type="HAMAP" id="MF_00508">
    <property type="entry name" value="Ribosomal_uS10"/>
    <property type="match status" value="1"/>
</dbReference>
<keyword evidence="7" id="KW-1185">Reference proteome</keyword>
<dbReference type="Proteomes" id="UP000274458">
    <property type="component" value="Chromosome"/>
</dbReference>
<dbReference type="PANTHER" id="PTHR11700">
    <property type="entry name" value="30S RIBOSOMAL PROTEIN S10 FAMILY MEMBER"/>
    <property type="match status" value="1"/>
</dbReference>
<comment type="subunit">
    <text evidence="4">Part of the 30S ribosomal subunit.</text>
</comment>